<evidence type="ECO:0000256" key="5">
    <source>
        <dbReference type="ARBA" id="ARBA00023136"/>
    </source>
</evidence>
<feature type="non-terminal residue" evidence="8">
    <location>
        <position position="250"/>
    </location>
</feature>
<dbReference type="InterPro" id="IPR033479">
    <property type="entry name" value="dCache_1"/>
</dbReference>
<gene>
    <name evidence="8" type="ORF">HY730_10360</name>
</gene>
<evidence type="ECO:0000313" key="9">
    <source>
        <dbReference type="Proteomes" id="UP000772181"/>
    </source>
</evidence>
<comment type="caution">
    <text evidence="8">The sequence shown here is derived from an EMBL/GenBank/DDBJ whole genome shotgun (WGS) entry which is preliminary data.</text>
</comment>
<feature type="transmembrane region" description="Helical" evidence="6">
    <location>
        <begin position="12"/>
        <end position="34"/>
    </location>
</feature>
<evidence type="ECO:0000256" key="4">
    <source>
        <dbReference type="ARBA" id="ARBA00022989"/>
    </source>
</evidence>
<evidence type="ECO:0000256" key="2">
    <source>
        <dbReference type="ARBA" id="ARBA00022475"/>
    </source>
</evidence>
<feature type="domain" description="Cache" evidence="7">
    <location>
        <begin position="77"/>
        <end position="212"/>
    </location>
</feature>
<evidence type="ECO:0000256" key="6">
    <source>
        <dbReference type="SAM" id="Phobius"/>
    </source>
</evidence>
<name>A0A933GNN4_UNCTE</name>
<dbReference type="AlphaFoldDB" id="A0A933GNN4"/>
<evidence type="ECO:0000256" key="3">
    <source>
        <dbReference type="ARBA" id="ARBA00022692"/>
    </source>
</evidence>
<dbReference type="CDD" id="cd18774">
    <property type="entry name" value="PDC2_HK_sensor"/>
    <property type="match status" value="1"/>
</dbReference>
<dbReference type="Pfam" id="PF02743">
    <property type="entry name" value="dCache_1"/>
    <property type="match status" value="1"/>
</dbReference>
<protein>
    <submittedName>
        <fullName evidence="8">Cache domain-containing protein</fullName>
    </submittedName>
</protein>
<dbReference type="EMBL" id="JACQWF010000441">
    <property type="protein sequence ID" value="MBI4596756.1"/>
    <property type="molecule type" value="Genomic_DNA"/>
</dbReference>
<keyword evidence="2" id="KW-1003">Cell membrane</keyword>
<dbReference type="GO" id="GO:0005886">
    <property type="term" value="C:plasma membrane"/>
    <property type="evidence" value="ECO:0007669"/>
    <property type="project" value="UniProtKB-SubCell"/>
</dbReference>
<dbReference type="SUPFAM" id="SSF103190">
    <property type="entry name" value="Sensory domain-like"/>
    <property type="match status" value="1"/>
</dbReference>
<accession>A0A933GNN4</accession>
<evidence type="ECO:0000259" key="7">
    <source>
        <dbReference type="Pfam" id="PF02743"/>
    </source>
</evidence>
<dbReference type="InterPro" id="IPR029151">
    <property type="entry name" value="Sensor-like_sf"/>
</dbReference>
<evidence type="ECO:0000256" key="1">
    <source>
        <dbReference type="ARBA" id="ARBA00004651"/>
    </source>
</evidence>
<keyword evidence="3 6" id="KW-0812">Transmembrane</keyword>
<keyword evidence="5 6" id="KW-0472">Membrane</keyword>
<keyword evidence="4 6" id="KW-1133">Transmembrane helix</keyword>
<sequence>MAGRFSSLGRALLIRVFILTLALTFIAIVIIAFFNFNTLKKDSIQDTTLTLSQGSIIIKEFFNHQFSHLETLALTRAIGIMDPESSKLYLERLLQENPEFDEIALVSSVGTEIVSVSRYEYISQHSPDSHAEHEHFKEALAGKRSRGDATFKAGRPIMEIAVPVKLSPVDIVGALVAEIDLRFLSEWIRQIKVGRTGVIYLVDREGSIMAHSELPLATGGIQTLHFPSVTAVLQGQEVIPYGPGSRYQNL</sequence>
<dbReference type="Gene3D" id="3.30.450.20">
    <property type="entry name" value="PAS domain"/>
    <property type="match status" value="1"/>
</dbReference>
<evidence type="ECO:0000313" key="8">
    <source>
        <dbReference type="EMBL" id="MBI4596756.1"/>
    </source>
</evidence>
<reference evidence="8" key="1">
    <citation type="submission" date="2020-07" db="EMBL/GenBank/DDBJ databases">
        <title>Huge and variable diversity of episymbiotic CPR bacteria and DPANN archaea in groundwater ecosystems.</title>
        <authorList>
            <person name="He C.Y."/>
            <person name="Keren R."/>
            <person name="Whittaker M."/>
            <person name="Farag I.F."/>
            <person name="Doudna J."/>
            <person name="Cate J.H.D."/>
            <person name="Banfield J.F."/>
        </authorList>
    </citation>
    <scope>NUCLEOTIDE SEQUENCE</scope>
    <source>
        <strain evidence="8">NC_groundwater_1482_Ag_S-0.65um_47_24</strain>
    </source>
</reference>
<proteinExistence type="predicted"/>
<dbReference type="Proteomes" id="UP000772181">
    <property type="component" value="Unassembled WGS sequence"/>
</dbReference>
<comment type="subcellular location">
    <subcellularLocation>
        <location evidence="1">Cell membrane</location>
        <topology evidence="1">Multi-pass membrane protein</topology>
    </subcellularLocation>
</comment>
<organism evidence="8 9">
    <name type="scientific">Tectimicrobiota bacterium</name>
    <dbReference type="NCBI Taxonomy" id="2528274"/>
    <lineage>
        <taxon>Bacteria</taxon>
        <taxon>Pseudomonadati</taxon>
        <taxon>Nitrospinota/Tectimicrobiota group</taxon>
        <taxon>Candidatus Tectimicrobiota</taxon>
    </lineage>
</organism>